<gene>
    <name evidence="6" type="ORF">MFMK1_002398</name>
</gene>
<dbReference type="SUPFAM" id="SSF51206">
    <property type="entry name" value="cAMP-binding domain-like"/>
    <property type="match status" value="1"/>
</dbReference>
<dbReference type="PROSITE" id="PS50042">
    <property type="entry name" value="CNMP_BINDING_3"/>
    <property type="match status" value="1"/>
</dbReference>
<name>A0AAU0UPN9_9FIRM</name>
<dbReference type="Gene3D" id="1.10.10.10">
    <property type="entry name" value="Winged helix-like DNA-binding domain superfamily/Winged helix DNA-binding domain"/>
    <property type="match status" value="1"/>
</dbReference>
<dbReference type="InterPro" id="IPR018490">
    <property type="entry name" value="cNMP-bd_dom_sf"/>
</dbReference>
<dbReference type="Proteomes" id="UP001329915">
    <property type="component" value="Chromosome"/>
</dbReference>
<dbReference type="Pfam" id="PF00027">
    <property type="entry name" value="cNMP_binding"/>
    <property type="match status" value="1"/>
</dbReference>
<dbReference type="GO" id="GO:0003700">
    <property type="term" value="F:DNA-binding transcription factor activity"/>
    <property type="evidence" value="ECO:0007669"/>
    <property type="project" value="TreeGrafter"/>
</dbReference>
<dbReference type="PROSITE" id="PS51063">
    <property type="entry name" value="HTH_CRP_2"/>
    <property type="match status" value="1"/>
</dbReference>
<dbReference type="PANTHER" id="PTHR24567:SF74">
    <property type="entry name" value="HTH-TYPE TRANSCRIPTIONAL REGULATOR ARCR"/>
    <property type="match status" value="1"/>
</dbReference>
<dbReference type="SMART" id="SM00419">
    <property type="entry name" value="HTH_CRP"/>
    <property type="match status" value="1"/>
</dbReference>
<evidence type="ECO:0000259" key="4">
    <source>
        <dbReference type="PROSITE" id="PS50042"/>
    </source>
</evidence>
<sequence>MKDFKQVLRQIHVFAGLNDEELDQLAAIVLFRPYRKGMFIFMESEPGDALFFVQQGRIKLSKTLADGREHILHFVGEGQIFAEVLLFDDGPYPATAEVMTDATIGIIRNKDLDIFLRTHPDTSLKILKVMSRRLRKAQMQIRDLALKDTFGRLMSTLVKLAGEYGKETEEGLLIDISLSQQELANMIGASRETVSRSLNDLKKSNVIDFNRQCILIKNMEKLKMWME</sequence>
<evidence type="ECO:0000259" key="5">
    <source>
        <dbReference type="PROSITE" id="PS51063"/>
    </source>
</evidence>
<dbReference type="SMART" id="SM00100">
    <property type="entry name" value="cNMP"/>
    <property type="match status" value="1"/>
</dbReference>
<keyword evidence="1" id="KW-0805">Transcription regulation</keyword>
<evidence type="ECO:0000256" key="3">
    <source>
        <dbReference type="ARBA" id="ARBA00023163"/>
    </source>
</evidence>
<dbReference type="CDD" id="cd00038">
    <property type="entry name" value="CAP_ED"/>
    <property type="match status" value="1"/>
</dbReference>
<dbReference type="InterPro" id="IPR050397">
    <property type="entry name" value="Env_Response_Regulators"/>
</dbReference>
<dbReference type="Pfam" id="PF13545">
    <property type="entry name" value="HTH_Crp_2"/>
    <property type="match status" value="1"/>
</dbReference>
<dbReference type="EMBL" id="CP121694">
    <property type="protein sequence ID" value="WRO22563.1"/>
    <property type="molecule type" value="Genomic_DNA"/>
</dbReference>
<reference evidence="6 7" key="1">
    <citation type="submission" date="2023-04" db="EMBL/GenBank/DDBJ databases">
        <authorList>
            <person name="Hsu D."/>
        </authorList>
    </citation>
    <scope>NUCLEOTIDE SEQUENCE [LARGE SCALE GENOMIC DNA]</scope>
    <source>
        <strain evidence="6 7">MK1</strain>
    </source>
</reference>
<dbReference type="Gene3D" id="2.60.120.10">
    <property type="entry name" value="Jelly Rolls"/>
    <property type="match status" value="1"/>
</dbReference>
<dbReference type="GO" id="GO:0003677">
    <property type="term" value="F:DNA binding"/>
    <property type="evidence" value="ECO:0007669"/>
    <property type="project" value="UniProtKB-KW"/>
</dbReference>
<accession>A0AAU0UPN9</accession>
<dbReference type="InterPro" id="IPR036390">
    <property type="entry name" value="WH_DNA-bd_sf"/>
</dbReference>
<keyword evidence="3" id="KW-0804">Transcription</keyword>
<dbReference type="PANTHER" id="PTHR24567">
    <property type="entry name" value="CRP FAMILY TRANSCRIPTIONAL REGULATORY PROTEIN"/>
    <property type="match status" value="1"/>
</dbReference>
<dbReference type="PRINTS" id="PR00034">
    <property type="entry name" value="HTHCRP"/>
</dbReference>
<evidence type="ECO:0000256" key="2">
    <source>
        <dbReference type="ARBA" id="ARBA00023125"/>
    </source>
</evidence>
<dbReference type="InterPro" id="IPR036388">
    <property type="entry name" value="WH-like_DNA-bd_sf"/>
</dbReference>
<feature type="domain" description="HTH crp-type" evidence="5">
    <location>
        <begin position="147"/>
        <end position="220"/>
    </location>
</feature>
<evidence type="ECO:0000313" key="7">
    <source>
        <dbReference type="Proteomes" id="UP001329915"/>
    </source>
</evidence>
<dbReference type="InterPro" id="IPR012318">
    <property type="entry name" value="HTH_CRP"/>
</dbReference>
<dbReference type="KEGG" id="dbc:MFMK1_002398"/>
<protein>
    <submittedName>
        <fullName evidence="6">Crp/Fnr family transcriptional regulator</fullName>
    </submittedName>
</protein>
<evidence type="ECO:0000313" key="6">
    <source>
        <dbReference type="EMBL" id="WRO22563.1"/>
    </source>
</evidence>
<dbReference type="RefSeq" id="WP_366921972.1">
    <property type="nucleotide sequence ID" value="NZ_CP121694.1"/>
</dbReference>
<dbReference type="InterPro" id="IPR000595">
    <property type="entry name" value="cNMP-bd_dom"/>
</dbReference>
<organism evidence="6 7">
    <name type="scientific">Metallumcola ferriviriculae</name>
    <dbReference type="NCBI Taxonomy" id="3039180"/>
    <lineage>
        <taxon>Bacteria</taxon>
        <taxon>Bacillati</taxon>
        <taxon>Bacillota</taxon>
        <taxon>Clostridia</taxon>
        <taxon>Neomoorellales</taxon>
        <taxon>Desulfitibacteraceae</taxon>
        <taxon>Metallumcola</taxon>
    </lineage>
</organism>
<dbReference type="InterPro" id="IPR014710">
    <property type="entry name" value="RmlC-like_jellyroll"/>
</dbReference>
<dbReference type="GO" id="GO:0005829">
    <property type="term" value="C:cytosol"/>
    <property type="evidence" value="ECO:0007669"/>
    <property type="project" value="TreeGrafter"/>
</dbReference>
<evidence type="ECO:0000256" key="1">
    <source>
        <dbReference type="ARBA" id="ARBA00023015"/>
    </source>
</evidence>
<keyword evidence="7" id="KW-1185">Reference proteome</keyword>
<dbReference type="SUPFAM" id="SSF46785">
    <property type="entry name" value="Winged helix' DNA-binding domain"/>
    <property type="match status" value="1"/>
</dbReference>
<keyword evidence="2" id="KW-0238">DNA-binding</keyword>
<proteinExistence type="predicted"/>
<dbReference type="AlphaFoldDB" id="A0AAU0UPN9"/>
<feature type="domain" description="Cyclic nucleotide-binding" evidence="4">
    <location>
        <begin position="13"/>
        <end position="133"/>
    </location>
</feature>